<comment type="caution">
    <text evidence="1">The sequence shown here is derived from an EMBL/GenBank/DDBJ whole genome shotgun (WGS) entry which is preliminary data.</text>
</comment>
<dbReference type="RefSeq" id="WP_130505340.1">
    <property type="nucleotide sequence ID" value="NZ_SHLC01000001.1"/>
</dbReference>
<dbReference type="Proteomes" id="UP000291483">
    <property type="component" value="Unassembled WGS sequence"/>
</dbReference>
<keyword evidence="2" id="KW-1185">Reference proteome</keyword>
<proteinExistence type="predicted"/>
<organism evidence="1 2">
    <name type="scientific">Microterricola gilva</name>
    <dbReference type="NCBI Taxonomy" id="393267"/>
    <lineage>
        <taxon>Bacteria</taxon>
        <taxon>Bacillati</taxon>
        <taxon>Actinomycetota</taxon>
        <taxon>Actinomycetes</taxon>
        <taxon>Micrococcales</taxon>
        <taxon>Microbacteriaceae</taxon>
        <taxon>Microterricola</taxon>
    </lineage>
</organism>
<gene>
    <name evidence="1" type="ORF">EV379_1222</name>
</gene>
<dbReference type="OrthoDB" id="5119029at2"/>
<sequence length="144" mass="15448">MNKVEVGQVLTIASGFDRFITVDRVTTEAWFLALGGVDYADAQAATVAHFTGPLAKETFSVRHILNAVAVSSRTSQAAIEADVRSAKARGLIEASWPARTPLPADAADALYTLREGERRAAAERFEFDQIEGVPVDVGEVGMRA</sequence>
<reference evidence="1 2" key="1">
    <citation type="submission" date="2019-02" db="EMBL/GenBank/DDBJ databases">
        <title>Sequencing the genomes of 1000 actinobacteria strains.</title>
        <authorList>
            <person name="Klenk H.-P."/>
        </authorList>
    </citation>
    <scope>NUCLEOTIDE SEQUENCE [LARGE SCALE GENOMIC DNA]</scope>
    <source>
        <strain evidence="1 2">DSM 18319</strain>
    </source>
</reference>
<evidence type="ECO:0000313" key="1">
    <source>
        <dbReference type="EMBL" id="RZU64911.1"/>
    </source>
</evidence>
<protein>
    <submittedName>
        <fullName evidence="1">Uncharacterized protein</fullName>
    </submittedName>
</protein>
<evidence type="ECO:0000313" key="2">
    <source>
        <dbReference type="Proteomes" id="UP000291483"/>
    </source>
</evidence>
<accession>A0A4Q8ALI1</accession>
<dbReference type="AlphaFoldDB" id="A0A4Q8ALI1"/>
<dbReference type="EMBL" id="SHLC01000001">
    <property type="protein sequence ID" value="RZU64911.1"/>
    <property type="molecule type" value="Genomic_DNA"/>
</dbReference>
<name>A0A4Q8ALI1_9MICO</name>